<dbReference type="NCBIfam" id="TIGR04335">
    <property type="entry name" value="AmmeMemoSam_A"/>
    <property type="match status" value="1"/>
</dbReference>
<dbReference type="InterPro" id="IPR002733">
    <property type="entry name" value="AMMECR1_domain"/>
</dbReference>
<name>A0A2M7BCQ0_9BACT</name>
<dbReference type="AlphaFoldDB" id="A0A2M7BCQ0"/>
<dbReference type="InterPro" id="IPR027623">
    <property type="entry name" value="AmmeMemoSam_A"/>
</dbReference>
<dbReference type="Gene3D" id="3.30.1490.150">
    <property type="entry name" value="Hypothetical protein ph0010, domain 2"/>
    <property type="match status" value="1"/>
</dbReference>
<protein>
    <submittedName>
        <fullName evidence="2">AmmeMemoRadiSam system protein A</fullName>
    </submittedName>
</protein>
<dbReference type="Proteomes" id="UP000229631">
    <property type="component" value="Unassembled WGS sequence"/>
</dbReference>
<dbReference type="NCBIfam" id="TIGR00296">
    <property type="entry name" value="TIGR00296 family protein"/>
    <property type="match status" value="1"/>
</dbReference>
<dbReference type="PANTHER" id="PTHR13016">
    <property type="entry name" value="AMMECR1 HOMOLOG"/>
    <property type="match status" value="1"/>
</dbReference>
<dbReference type="EMBL" id="PEVC01000039">
    <property type="protein sequence ID" value="PIV00886.1"/>
    <property type="molecule type" value="Genomic_DNA"/>
</dbReference>
<dbReference type="PROSITE" id="PS51112">
    <property type="entry name" value="AMMECR1"/>
    <property type="match status" value="1"/>
</dbReference>
<dbReference type="InterPro" id="IPR027485">
    <property type="entry name" value="AMMECR1_N"/>
</dbReference>
<organism evidence="2 3">
    <name type="scientific">Candidatus Shapirobacteria bacterium CG03_land_8_20_14_0_80_39_12</name>
    <dbReference type="NCBI Taxonomy" id="1974879"/>
    <lineage>
        <taxon>Bacteria</taxon>
        <taxon>Candidatus Shapironibacteriota</taxon>
    </lineage>
</organism>
<dbReference type="Gene3D" id="3.30.700.20">
    <property type="entry name" value="Hypothetical protein ph0010, domain 1"/>
    <property type="match status" value="1"/>
</dbReference>
<evidence type="ECO:0000313" key="2">
    <source>
        <dbReference type="EMBL" id="PIV00886.1"/>
    </source>
</evidence>
<dbReference type="SUPFAM" id="SSF143447">
    <property type="entry name" value="AMMECR1-like"/>
    <property type="match status" value="1"/>
</dbReference>
<accession>A0A2M7BCQ0</accession>
<dbReference type="Pfam" id="PF01871">
    <property type="entry name" value="AMMECR1"/>
    <property type="match status" value="1"/>
</dbReference>
<comment type="caution">
    <text evidence="2">The sequence shown here is derived from an EMBL/GenBank/DDBJ whole genome shotgun (WGS) entry which is preliminary data.</text>
</comment>
<dbReference type="PANTHER" id="PTHR13016:SF0">
    <property type="entry name" value="AMME SYNDROME CANDIDATE GENE 1 PROTEIN"/>
    <property type="match status" value="1"/>
</dbReference>
<evidence type="ECO:0000313" key="3">
    <source>
        <dbReference type="Proteomes" id="UP000229631"/>
    </source>
</evidence>
<proteinExistence type="predicted"/>
<feature type="domain" description="AMMECR1" evidence="1">
    <location>
        <begin position="20"/>
        <end position="201"/>
    </location>
</feature>
<reference evidence="3" key="1">
    <citation type="submission" date="2017-09" db="EMBL/GenBank/DDBJ databases">
        <title>Depth-based differentiation of microbial function through sediment-hosted aquifers and enrichment of novel symbionts in the deep terrestrial subsurface.</title>
        <authorList>
            <person name="Probst A.J."/>
            <person name="Ladd B."/>
            <person name="Jarett J.K."/>
            <person name="Geller-Mcgrath D.E."/>
            <person name="Sieber C.M.K."/>
            <person name="Emerson J.B."/>
            <person name="Anantharaman K."/>
            <person name="Thomas B.C."/>
            <person name="Malmstrom R."/>
            <person name="Stieglmeier M."/>
            <person name="Klingl A."/>
            <person name="Woyke T."/>
            <person name="Ryan C.M."/>
            <person name="Banfield J.F."/>
        </authorList>
    </citation>
    <scope>NUCLEOTIDE SEQUENCE [LARGE SCALE GENOMIC DNA]</scope>
</reference>
<evidence type="ECO:0000259" key="1">
    <source>
        <dbReference type="PROSITE" id="PS51112"/>
    </source>
</evidence>
<dbReference type="InterPro" id="IPR023473">
    <property type="entry name" value="AMMECR1"/>
</dbReference>
<gene>
    <name evidence="2" type="ORF">COS54_02165</name>
</gene>
<dbReference type="InterPro" id="IPR036071">
    <property type="entry name" value="AMMECR1_dom_sf"/>
</dbReference>
<sequence length="201" mass="22819">MKGLSALVIWSPKSFKFKRIMEDKDKKILKNLVFAAIKSELENQKLEYDMTEISSVLRQRRNVFVTLKKDGRLRGCIGHLAPVQALFQDVIENARAAAFSDPRFPALTKSEFGKITIEISILSVGKKLEYKSAASLIEFLEKNKPGVILKYAGRTATFLPQVWDELSKPEQFLSHLCLKAGLAPDEWKKKVTIETYSVEKI</sequence>